<dbReference type="Proteomes" id="UP001642483">
    <property type="component" value="Unassembled WGS sequence"/>
</dbReference>
<evidence type="ECO:0000313" key="2">
    <source>
        <dbReference type="Proteomes" id="UP001642483"/>
    </source>
</evidence>
<reference evidence="1 2" key="1">
    <citation type="submission" date="2024-02" db="EMBL/GenBank/DDBJ databases">
        <authorList>
            <person name="Daric V."/>
            <person name="Darras S."/>
        </authorList>
    </citation>
    <scope>NUCLEOTIDE SEQUENCE [LARGE SCALE GENOMIC DNA]</scope>
</reference>
<gene>
    <name evidence="1" type="ORF">CVLEPA_LOCUS11806</name>
</gene>
<evidence type="ECO:0000313" key="1">
    <source>
        <dbReference type="EMBL" id="CAK8681586.1"/>
    </source>
</evidence>
<organism evidence="1 2">
    <name type="scientific">Clavelina lepadiformis</name>
    <name type="common">Light-bulb sea squirt</name>
    <name type="synonym">Ascidia lepadiformis</name>
    <dbReference type="NCBI Taxonomy" id="159417"/>
    <lineage>
        <taxon>Eukaryota</taxon>
        <taxon>Metazoa</taxon>
        <taxon>Chordata</taxon>
        <taxon>Tunicata</taxon>
        <taxon>Ascidiacea</taxon>
        <taxon>Aplousobranchia</taxon>
        <taxon>Clavelinidae</taxon>
        <taxon>Clavelina</taxon>
    </lineage>
</organism>
<keyword evidence="2" id="KW-1185">Reference proteome</keyword>
<accession>A0ABP0FQG9</accession>
<comment type="caution">
    <text evidence="1">The sequence shown here is derived from an EMBL/GenBank/DDBJ whole genome shotgun (WGS) entry which is preliminary data.</text>
</comment>
<proteinExistence type="predicted"/>
<sequence length="84" mass="9452">MRLRLILRSSSFSDRIDFGANWEVDFVAETFDPASLRTGFTISSSTDDESATPSKVLRLLRAGMEKEFFNVDLDAVVVTGEFLR</sequence>
<name>A0ABP0FQG9_CLALP</name>
<protein>
    <submittedName>
        <fullName evidence="1">Uncharacterized protein</fullName>
    </submittedName>
</protein>
<dbReference type="EMBL" id="CAWYQH010000079">
    <property type="protein sequence ID" value="CAK8681586.1"/>
    <property type="molecule type" value="Genomic_DNA"/>
</dbReference>